<evidence type="ECO:0000256" key="1">
    <source>
        <dbReference type="SAM" id="Phobius"/>
    </source>
</evidence>
<proteinExistence type="predicted"/>
<reference evidence="2 3" key="2">
    <citation type="submission" date="2018-11" db="EMBL/GenBank/DDBJ databases">
        <authorList>
            <consortium name="Pathogen Informatics"/>
        </authorList>
    </citation>
    <scope>NUCLEOTIDE SEQUENCE [LARGE SCALE GENOMIC DNA]</scope>
</reference>
<dbReference type="WBParaSite" id="BTMF_0000522701-mRNA-1">
    <property type="protein sequence ID" value="BTMF_0000522701-mRNA-1"/>
    <property type="gene ID" value="BTMF_0000522701"/>
</dbReference>
<feature type="transmembrane region" description="Helical" evidence="1">
    <location>
        <begin position="6"/>
        <end position="24"/>
    </location>
</feature>
<name>A0A0R3QFS9_9BILA</name>
<accession>A0A0R3QFS9</accession>
<sequence length="59" mass="7125">MQPPQLCRFFLFLFYLVKLSLLLAKIISFNRRGFLEVFFLYETVWIEKSLLLLGNFSLF</sequence>
<keyword evidence="1" id="KW-0812">Transmembrane</keyword>
<keyword evidence="1" id="KW-0472">Membrane</keyword>
<organism evidence="4">
    <name type="scientific">Brugia timori</name>
    <dbReference type="NCBI Taxonomy" id="42155"/>
    <lineage>
        <taxon>Eukaryota</taxon>
        <taxon>Metazoa</taxon>
        <taxon>Ecdysozoa</taxon>
        <taxon>Nematoda</taxon>
        <taxon>Chromadorea</taxon>
        <taxon>Rhabditida</taxon>
        <taxon>Spirurina</taxon>
        <taxon>Spiruromorpha</taxon>
        <taxon>Filarioidea</taxon>
        <taxon>Onchocercidae</taxon>
        <taxon>Brugia</taxon>
    </lineage>
</organism>
<evidence type="ECO:0000313" key="3">
    <source>
        <dbReference type="Proteomes" id="UP000280834"/>
    </source>
</evidence>
<evidence type="ECO:0000313" key="4">
    <source>
        <dbReference type="WBParaSite" id="BTMF_0000522701-mRNA-1"/>
    </source>
</evidence>
<protein>
    <submittedName>
        <fullName evidence="2 4">Uncharacterized protein</fullName>
    </submittedName>
</protein>
<dbReference type="EMBL" id="UZAG01004489">
    <property type="protein sequence ID" value="VDO16901.1"/>
    <property type="molecule type" value="Genomic_DNA"/>
</dbReference>
<dbReference type="Proteomes" id="UP000280834">
    <property type="component" value="Unassembled WGS sequence"/>
</dbReference>
<keyword evidence="3" id="KW-1185">Reference proteome</keyword>
<dbReference type="AlphaFoldDB" id="A0A0R3QFS9"/>
<reference evidence="4" key="1">
    <citation type="submission" date="2017-02" db="UniProtKB">
        <authorList>
            <consortium name="WormBaseParasite"/>
        </authorList>
    </citation>
    <scope>IDENTIFICATION</scope>
</reference>
<evidence type="ECO:0000313" key="2">
    <source>
        <dbReference type="EMBL" id="VDO16901.1"/>
    </source>
</evidence>
<keyword evidence="1" id="KW-1133">Transmembrane helix</keyword>
<gene>
    <name evidence="2" type="ORF">BTMF_LOCUS4512</name>
</gene>